<comment type="caution">
    <text evidence="4">The sequence shown here is derived from an EMBL/GenBank/DDBJ whole genome shotgun (WGS) entry which is preliminary data.</text>
</comment>
<dbReference type="InterPro" id="IPR028098">
    <property type="entry name" value="Glyco_trans_4-like_N"/>
</dbReference>
<accession>A0A395JH49</accession>
<dbReference type="AlphaFoldDB" id="A0A395JH49"/>
<keyword evidence="5" id="KW-1185">Reference proteome</keyword>
<gene>
    <name evidence="4" type="ORF">DFR28_10491</name>
</gene>
<dbReference type="Pfam" id="PF00534">
    <property type="entry name" value="Glycos_transf_1"/>
    <property type="match status" value="1"/>
</dbReference>
<dbReference type="PANTHER" id="PTHR46401:SF2">
    <property type="entry name" value="GLYCOSYLTRANSFERASE WBBK-RELATED"/>
    <property type="match status" value="1"/>
</dbReference>
<sequence length="388" mass="42914">MAGQPCDVQLLRCFRSDFRISMDVYADSLGDALLSLGHRVDHFVPSSRLERFSNNRLLMRYLRYVHYPRSIASVSDESPAIQHVVDHGYAHLLPRLSAAVRVCNVHDLIPMLQWKGAIEESLSLQQATSVNPRRARKPVLNLHSLSFLRRYDHLITISESSAIDIQKHLAIPASKISVIPPVLSPEFQPAGGSEIDRIRKKYGLAKDRKWVMLSGREFYKNHPTALAAIKQLKARTQAPISIIKTGWQSEEFSQQLSQAGLTDCTHSVHIAKGDMAGIYSAVDCLLFPSLYEGFGMPVAEALACGTPAVVSNRASLPEVAKPLLHGVDAFDIGAMVDALEQALFDLPFRDTIAQQGPIEMQRYAPANIGGAVSRLYRQLLDAKRASAI</sequence>
<evidence type="ECO:0000256" key="1">
    <source>
        <dbReference type="ARBA" id="ARBA00022679"/>
    </source>
</evidence>
<evidence type="ECO:0000313" key="4">
    <source>
        <dbReference type="EMBL" id="RBP49165.1"/>
    </source>
</evidence>
<dbReference type="OrthoDB" id="9764577at2"/>
<feature type="domain" description="Glycosyltransferase subfamily 4-like N-terminal" evidence="3">
    <location>
        <begin position="24"/>
        <end position="183"/>
    </location>
</feature>
<protein>
    <submittedName>
        <fullName evidence="4">Glycosyltransferase involved in cell wall biosynthesis</fullName>
    </submittedName>
</protein>
<dbReference type="RefSeq" id="WP_113955032.1">
    <property type="nucleotide sequence ID" value="NZ_QNRT01000004.1"/>
</dbReference>
<keyword evidence="1 4" id="KW-0808">Transferase</keyword>
<dbReference type="EMBL" id="QNRT01000004">
    <property type="protein sequence ID" value="RBP49165.1"/>
    <property type="molecule type" value="Genomic_DNA"/>
</dbReference>
<dbReference type="CDD" id="cd03809">
    <property type="entry name" value="GT4_MtfB-like"/>
    <property type="match status" value="1"/>
</dbReference>
<evidence type="ECO:0000259" key="2">
    <source>
        <dbReference type="Pfam" id="PF00534"/>
    </source>
</evidence>
<name>A0A395JH49_9GAMM</name>
<dbReference type="Gene3D" id="3.40.50.2000">
    <property type="entry name" value="Glycogen Phosphorylase B"/>
    <property type="match status" value="2"/>
</dbReference>
<feature type="domain" description="Glycosyl transferase family 1" evidence="2">
    <location>
        <begin position="195"/>
        <end position="355"/>
    </location>
</feature>
<proteinExistence type="predicted"/>
<evidence type="ECO:0000259" key="3">
    <source>
        <dbReference type="Pfam" id="PF13439"/>
    </source>
</evidence>
<dbReference type="InterPro" id="IPR001296">
    <property type="entry name" value="Glyco_trans_1"/>
</dbReference>
<evidence type="ECO:0000313" key="5">
    <source>
        <dbReference type="Proteomes" id="UP000253083"/>
    </source>
</evidence>
<reference evidence="4 5" key="1">
    <citation type="submission" date="2018-06" db="EMBL/GenBank/DDBJ databases">
        <title>Genomic Encyclopedia of Type Strains, Phase IV (KMG-IV): sequencing the most valuable type-strain genomes for metagenomic binning, comparative biology and taxonomic classification.</title>
        <authorList>
            <person name="Goeker M."/>
        </authorList>
    </citation>
    <scope>NUCLEOTIDE SEQUENCE [LARGE SCALE GENOMIC DNA]</scope>
    <source>
        <strain evidence="4 5">DSM 24032</strain>
    </source>
</reference>
<dbReference type="Proteomes" id="UP000253083">
    <property type="component" value="Unassembled WGS sequence"/>
</dbReference>
<dbReference type="Pfam" id="PF13439">
    <property type="entry name" value="Glyco_transf_4"/>
    <property type="match status" value="1"/>
</dbReference>
<dbReference type="InParanoid" id="A0A395JH49"/>
<dbReference type="SUPFAM" id="SSF53756">
    <property type="entry name" value="UDP-Glycosyltransferase/glycogen phosphorylase"/>
    <property type="match status" value="1"/>
</dbReference>
<dbReference type="GO" id="GO:0016757">
    <property type="term" value="F:glycosyltransferase activity"/>
    <property type="evidence" value="ECO:0007669"/>
    <property type="project" value="InterPro"/>
</dbReference>
<organism evidence="4 5">
    <name type="scientific">Arenicella xantha</name>
    <dbReference type="NCBI Taxonomy" id="644221"/>
    <lineage>
        <taxon>Bacteria</taxon>
        <taxon>Pseudomonadati</taxon>
        <taxon>Pseudomonadota</taxon>
        <taxon>Gammaproteobacteria</taxon>
        <taxon>Arenicellales</taxon>
        <taxon>Arenicellaceae</taxon>
        <taxon>Arenicella</taxon>
    </lineage>
</organism>
<dbReference type="PANTHER" id="PTHR46401">
    <property type="entry name" value="GLYCOSYLTRANSFERASE WBBK-RELATED"/>
    <property type="match status" value="1"/>
</dbReference>